<evidence type="ECO:0000256" key="8">
    <source>
        <dbReference type="ARBA" id="ARBA00023126"/>
    </source>
</evidence>
<evidence type="ECO:0000313" key="12">
    <source>
        <dbReference type="EMBL" id="AQP45575.1"/>
    </source>
</evidence>
<dbReference type="GO" id="GO:0005737">
    <property type="term" value="C:cytoplasm"/>
    <property type="evidence" value="ECO:0007669"/>
    <property type="project" value="UniProtKB-SubCell"/>
</dbReference>
<dbReference type="NCBIfam" id="NF002881">
    <property type="entry name" value="PRK03343.1"/>
    <property type="match status" value="1"/>
</dbReference>
<dbReference type="STRING" id="1610493.RPIT_12800"/>
<keyword evidence="7 11" id="KW-0808">Transferase</keyword>
<dbReference type="Proteomes" id="UP000188324">
    <property type="component" value="Chromosome"/>
</dbReference>
<dbReference type="Gene3D" id="3.20.20.70">
    <property type="entry name" value="Aldolase class I"/>
    <property type="match status" value="1"/>
</dbReference>
<evidence type="ECO:0000256" key="11">
    <source>
        <dbReference type="HAMAP-Rule" id="MF_00493"/>
    </source>
</evidence>
<dbReference type="RefSeq" id="WP_077343783.1">
    <property type="nucleotide sequence ID" value="NZ_CP019605.1"/>
</dbReference>
<dbReference type="OrthoDB" id="9809101at2"/>
<evidence type="ECO:0000256" key="2">
    <source>
        <dbReference type="ARBA" id="ARBA00004496"/>
    </source>
</evidence>
<accession>A0A1Q2CHN9</accession>
<comment type="pathway">
    <text evidence="3 11">Carbohydrate degradation; pentose phosphate pathway; D-glyceraldehyde 3-phosphate and beta-D-fructose 6-phosphate from D-ribose 5-phosphate and D-xylulose 5-phosphate (non-oxidative stage): step 2/3.</text>
</comment>
<dbReference type="SUPFAM" id="SSF51569">
    <property type="entry name" value="Aldolase"/>
    <property type="match status" value="1"/>
</dbReference>
<evidence type="ECO:0000256" key="4">
    <source>
        <dbReference type="ARBA" id="ARBA00008426"/>
    </source>
</evidence>
<evidence type="ECO:0000256" key="5">
    <source>
        <dbReference type="ARBA" id="ARBA00013151"/>
    </source>
</evidence>
<dbReference type="Pfam" id="PF00923">
    <property type="entry name" value="TAL_FSA"/>
    <property type="match status" value="1"/>
</dbReference>
<comment type="catalytic activity">
    <reaction evidence="10 11">
        <text>D-sedoheptulose 7-phosphate + D-glyceraldehyde 3-phosphate = D-erythrose 4-phosphate + beta-D-fructose 6-phosphate</text>
        <dbReference type="Rhea" id="RHEA:17053"/>
        <dbReference type="ChEBI" id="CHEBI:16897"/>
        <dbReference type="ChEBI" id="CHEBI:57483"/>
        <dbReference type="ChEBI" id="CHEBI:57634"/>
        <dbReference type="ChEBI" id="CHEBI:59776"/>
        <dbReference type="EC" id="2.2.1.2"/>
    </reaction>
</comment>
<name>A0A1Q2CHN9_9ACTN</name>
<comment type="subcellular location">
    <subcellularLocation>
        <location evidence="2 11">Cytoplasm</location>
    </subcellularLocation>
</comment>
<evidence type="ECO:0000256" key="10">
    <source>
        <dbReference type="ARBA" id="ARBA00048810"/>
    </source>
</evidence>
<organism evidence="12 13">
    <name type="scientific">Tessaracoccus flavus</name>
    <dbReference type="NCBI Taxonomy" id="1610493"/>
    <lineage>
        <taxon>Bacteria</taxon>
        <taxon>Bacillati</taxon>
        <taxon>Actinomycetota</taxon>
        <taxon>Actinomycetes</taxon>
        <taxon>Propionibacteriales</taxon>
        <taxon>Propionibacteriaceae</taxon>
        <taxon>Tessaracoccus</taxon>
    </lineage>
</organism>
<dbReference type="GO" id="GO:0005975">
    <property type="term" value="P:carbohydrate metabolic process"/>
    <property type="evidence" value="ECO:0007669"/>
    <property type="project" value="InterPro"/>
</dbReference>
<dbReference type="EMBL" id="CP019605">
    <property type="protein sequence ID" value="AQP45575.1"/>
    <property type="molecule type" value="Genomic_DNA"/>
</dbReference>
<dbReference type="EC" id="2.2.1.2" evidence="5 11"/>
<dbReference type="AlphaFoldDB" id="A0A1Q2CHN9"/>
<dbReference type="PANTHER" id="PTHR10683:SF31">
    <property type="entry name" value="TRANSALDOLASE"/>
    <property type="match status" value="1"/>
</dbReference>
<dbReference type="InterPro" id="IPR004732">
    <property type="entry name" value="Transaldolase_2"/>
</dbReference>
<comment type="similarity">
    <text evidence="4 11">Belongs to the transaldolase family. Type 2 subfamily.</text>
</comment>
<reference evidence="12 13" key="1">
    <citation type="journal article" date="2016" name="Int. J. Syst. Evol. Microbiol.">
        <title>Tessaracoccus flavus sp. nov., isolated from the drainage system of a lindane-producing factory.</title>
        <authorList>
            <person name="Kumari R."/>
            <person name="Singh P."/>
            <person name="Schumann P."/>
            <person name="Lal R."/>
        </authorList>
    </citation>
    <scope>NUCLEOTIDE SEQUENCE [LARGE SCALE GENOMIC DNA]</scope>
    <source>
        <strain evidence="12 13">RP1T</strain>
    </source>
</reference>
<evidence type="ECO:0000256" key="7">
    <source>
        <dbReference type="ARBA" id="ARBA00022679"/>
    </source>
</evidence>
<evidence type="ECO:0000256" key="6">
    <source>
        <dbReference type="ARBA" id="ARBA00022490"/>
    </source>
</evidence>
<dbReference type="CDD" id="cd00955">
    <property type="entry name" value="Transaldolase_like"/>
    <property type="match status" value="1"/>
</dbReference>
<keyword evidence="8 11" id="KW-0570">Pentose shunt</keyword>
<dbReference type="PROSITE" id="PS01054">
    <property type="entry name" value="TRANSALDOLASE_1"/>
    <property type="match status" value="1"/>
</dbReference>
<dbReference type="PANTHER" id="PTHR10683">
    <property type="entry name" value="TRANSALDOLASE"/>
    <property type="match status" value="1"/>
</dbReference>
<evidence type="ECO:0000256" key="3">
    <source>
        <dbReference type="ARBA" id="ARBA00004857"/>
    </source>
</evidence>
<comment type="function">
    <text evidence="1 11">Transaldolase is important for the balance of metabolites in the pentose-phosphate pathway.</text>
</comment>
<dbReference type="InterPro" id="IPR013785">
    <property type="entry name" value="Aldolase_TIM"/>
</dbReference>
<gene>
    <name evidence="11" type="primary">tal</name>
    <name evidence="12" type="ORF">RPIT_12800</name>
</gene>
<dbReference type="HAMAP" id="MF_00493">
    <property type="entry name" value="Transaldolase_2"/>
    <property type="match status" value="1"/>
</dbReference>
<dbReference type="PIRSF" id="PIRSF036915">
    <property type="entry name" value="Trnald_Bac_Plnt"/>
    <property type="match status" value="1"/>
</dbReference>
<evidence type="ECO:0000313" key="13">
    <source>
        <dbReference type="Proteomes" id="UP000188324"/>
    </source>
</evidence>
<dbReference type="InterPro" id="IPR018225">
    <property type="entry name" value="Transaldolase_AS"/>
</dbReference>
<keyword evidence="13" id="KW-1185">Reference proteome</keyword>
<dbReference type="NCBIfam" id="TIGR00876">
    <property type="entry name" value="tal_mycobact"/>
    <property type="match status" value="1"/>
</dbReference>
<evidence type="ECO:0000256" key="1">
    <source>
        <dbReference type="ARBA" id="ARBA00003518"/>
    </source>
</evidence>
<dbReference type="KEGG" id="tfl:RPIT_12800"/>
<protein>
    <recommendedName>
        <fullName evidence="5 11">Transaldolase</fullName>
        <ecNumber evidence="5 11">2.2.1.2</ecNumber>
    </recommendedName>
</protein>
<dbReference type="UniPathway" id="UPA00115">
    <property type="reaction ID" value="UER00414"/>
</dbReference>
<dbReference type="GO" id="GO:0004801">
    <property type="term" value="F:transaldolase activity"/>
    <property type="evidence" value="ECO:0007669"/>
    <property type="project" value="UniProtKB-UniRule"/>
</dbReference>
<keyword evidence="9 11" id="KW-0704">Schiff base</keyword>
<keyword evidence="6 11" id="KW-0963">Cytoplasm</keyword>
<proteinExistence type="inferred from homology"/>
<dbReference type="InterPro" id="IPR001585">
    <property type="entry name" value="TAL/FSA"/>
</dbReference>
<dbReference type="GO" id="GO:0006098">
    <property type="term" value="P:pentose-phosphate shunt"/>
    <property type="evidence" value="ECO:0007669"/>
    <property type="project" value="UniProtKB-UniRule"/>
</dbReference>
<sequence>MNDRLKQLSQAGVSIWLDDLSRDRLTSGNLAELIAEKSVVGVTTNPSIFAAALSDGDAYAEQLAGMSDVADAITQATTTDVRDACDLFADIYAATDGYDGRVSIEVEPSLAHDTEQTVAQAAQLHDLVDRENVLIKIPATKAGLPAITQTIARGISVNVTLIFAVERYHEVMEAYLDGLEQADAAGLDLSTIHSVASIFISRIDAEVDKRLDDLGRADLKGKAAIANAQVALADFQEVFSSDRFKALKAKGANYQRPLWASTSTKDPALPDTLYVSELIADGVVNTMPEKTLEAFADHGEVGKSMERTAQEGVRTLAEIAEAGVDFDDVFRVLEEEGVQKFADSWTELQATVRTALDG</sequence>
<feature type="active site" description="Schiff-base intermediate with substrate" evidence="11">
    <location>
        <position position="136"/>
    </location>
</feature>
<evidence type="ECO:0000256" key="9">
    <source>
        <dbReference type="ARBA" id="ARBA00023270"/>
    </source>
</evidence>